<comment type="function">
    <text evidence="7">Functions as a peptidoglycan terminase that cleaves nascent peptidoglycan strands endolytically to terminate their elongation.</text>
</comment>
<feature type="site" description="Important for catalytic activity" evidence="7">
    <location>
        <position position="229"/>
    </location>
</feature>
<dbReference type="PANTHER" id="PTHR30518:SF2">
    <property type="entry name" value="ENDOLYTIC MUREIN TRANSGLYCOSYLASE"/>
    <property type="match status" value="1"/>
</dbReference>
<evidence type="ECO:0000256" key="6">
    <source>
        <dbReference type="ARBA" id="ARBA00023316"/>
    </source>
</evidence>
<dbReference type="Gene3D" id="3.30.1490.480">
    <property type="entry name" value="Endolytic murein transglycosylase"/>
    <property type="match status" value="1"/>
</dbReference>
<gene>
    <name evidence="7 9" type="primary">mltG</name>
    <name evidence="9" type="ORF">ENS06_10855</name>
</gene>
<protein>
    <recommendedName>
        <fullName evidence="7">Endolytic murein transglycosylase</fullName>
        <ecNumber evidence="7">4.2.2.29</ecNumber>
    </recommendedName>
    <alternativeName>
        <fullName evidence="7">Peptidoglycan lytic transglycosylase</fullName>
    </alternativeName>
    <alternativeName>
        <fullName evidence="7">Peptidoglycan polymerization terminase</fullName>
    </alternativeName>
</protein>
<name>A0A832A6W4_9BACT</name>
<evidence type="ECO:0000256" key="4">
    <source>
        <dbReference type="ARBA" id="ARBA00023136"/>
    </source>
</evidence>
<comment type="similarity">
    <text evidence="7">Belongs to the transglycosylase MltG family.</text>
</comment>
<sequence length="364" mass="40171">MGMSRGAEGGFRVAAVVLWGLLAALALMVTVWVRLVLFGITPGGGLRPPAAVVLSTGMSAQAVASVLEKEGVVSDGRLFYWYARIHGLADKMKAGEYRFPPAAPPRLVLDTLVQGKVVVHKVTIPEGATVKDVARLVAKTGLVEPDRLVDLAQDRHLMVSLGVRDAATLEGYLFPETYLFRRTDRPQDMVRRMVLEFWRRFSPERQAQARQMGFTVHQAVTLASLVEKEAVVDAERPVIAGVFLNRLQRNMPLQSDPTAVYDLEDFAGPIRRRHLDRESPYNTYLHKGLPPGPICNPGEKSLRAVLDPKKNGYLYFVSNNDGTHTFSATYDEHLQAVARFRGLKEESRSGAATPLDDTEASIVP</sequence>
<dbReference type="GO" id="GO:0009252">
    <property type="term" value="P:peptidoglycan biosynthetic process"/>
    <property type="evidence" value="ECO:0007669"/>
    <property type="project" value="UniProtKB-UniRule"/>
</dbReference>
<dbReference type="CDD" id="cd08010">
    <property type="entry name" value="MltG_like"/>
    <property type="match status" value="1"/>
</dbReference>
<keyword evidence="3 7" id="KW-1133">Transmembrane helix</keyword>
<dbReference type="GO" id="GO:0008932">
    <property type="term" value="F:lytic endotransglycosylase activity"/>
    <property type="evidence" value="ECO:0007669"/>
    <property type="project" value="UniProtKB-UniRule"/>
</dbReference>
<dbReference type="InterPro" id="IPR003770">
    <property type="entry name" value="MLTG-like"/>
</dbReference>
<dbReference type="Pfam" id="PF02618">
    <property type="entry name" value="YceG"/>
    <property type="match status" value="1"/>
</dbReference>
<dbReference type="GO" id="GO:0071555">
    <property type="term" value="P:cell wall organization"/>
    <property type="evidence" value="ECO:0007669"/>
    <property type="project" value="UniProtKB-KW"/>
</dbReference>
<dbReference type="EC" id="4.2.2.29" evidence="7"/>
<feature type="transmembrane region" description="Helical" evidence="7">
    <location>
        <begin position="12"/>
        <end position="33"/>
    </location>
</feature>
<comment type="subcellular location">
    <subcellularLocation>
        <location evidence="7">Cell membrane</location>
        <topology evidence="7">Single-pass membrane protein</topology>
    </subcellularLocation>
</comment>
<dbReference type="HAMAP" id="MF_02065">
    <property type="entry name" value="MltG"/>
    <property type="match status" value="1"/>
</dbReference>
<keyword evidence="5 7" id="KW-0456">Lyase</keyword>
<evidence type="ECO:0000256" key="2">
    <source>
        <dbReference type="ARBA" id="ARBA00022692"/>
    </source>
</evidence>
<evidence type="ECO:0000313" key="9">
    <source>
        <dbReference type="EMBL" id="HFK97804.1"/>
    </source>
</evidence>
<dbReference type="GO" id="GO:0005886">
    <property type="term" value="C:plasma membrane"/>
    <property type="evidence" value="ECO:0007669"/>
    <property type="project" value="UniProtKB-SubCell"/>
</dbReference>
<evidence type="ECO:0000256" key="3">
    <source>
        <dbReference type="ARBA" id="ARBA00022989"/>
    </source>
</evidence>
<dbReference type="Gene3D" id="3.30.160.60">
    <property type="entry name" value="Classic Zinc Finger"/>
    <property type="match status" value="1"/>
</dbReference>
<keyword evidence="4 7" id="KW-0472">Membrane</keyword>
<evidence type="ECO:0000256" key="5">
    <source>
        <dbReference type="ARBA" id="ARBA00023239"/>
    </source>
</evidence>
<reference evidence="9" key="1">
    <citation type="journal article" date="2020" name="mSystems">
        <title>Genome- and Community-Level Interaction Insights into Carbon Utilization and Element Cycling Functions of Hydrothermarchaeota in Hydrothermal Sediment.</title>
        <authorList>
            <person name="Zhou Z."/>
            <person name="Liu Y."/>
            <person name="Xu W."/>
            <person name="Pan J."/>
            <person name="Luo Z.H."/>
            <person name="Li M."/>
        </authorList>
    </citation>
    <scope>NUCLEOTIDE SEQUENCE [LARGE SCALE GENOMIC DNA]</scope>
    <source>
        <strain evidence="9">SpSt-456</strain>
    </source>
</reference>
<dbReference type="EMBL" id="DSTK01000034">
    <property type="protein sequence ID" value="HFK97804.1"/>
    <property type="molecule type" value="Genomic_DNA"/>
</dbReference>
<proteinExistence type="inferred from homology"/>
<comment type="catalytic activity">
    <reaction evidence="7">
        <text>a peptidoglycan chain = a peptidoglycan chain with N-acetyl-1,6-anhydromuramyl-[peptide] at the reducing end + a peptidoglycan chain with N-acetylglucosamine at the non-reducing end.</text>
        <dbReference type="EC" id="4.2.2.29"/>
    </reaction>
</comment>
<organism evidence="9">
    <name type="scientific">Desulfacinum infernum</name>
    <dbReference type="NCBI Taxonomy" id="35837"/>
    <lineage>
        <taxon>Bacteria</taxon>
        <taxon>Pseudomonadati</taxon>
        <taxon>Thermodesulfobacteriota</taxon>
        <taxon>Syntrophobacteria</taxon>
        <taxon>Syntrophobacterales</taxon>
        <taxon>Syntrophobacteraceae</taxon>
        <taxon>Desulfacinum</taxon>
    </lineage>
</organism>
<dbReference type="AlphaFoldDB" id="A0A832A6W4"/>
<evidence type="ECO:0000256" key="7">
    <source>
        <dbReference type="HAMAP-Rule" id="MF_02065"/>
    </source>
</evidence>
<keyword evidence="2 7" id="KW-0812">Transmembrane</keyword>
<accession>A0A832A6W4</accession>
<dbReference type="NCBIfam" id="TIGR00247">
    <property type="entry name" value="endolytic transglycosylase MltG"/>
    <property type="match status" value="1"/>
</dbReference>
<evidence type="ECO:0000256" key="1">
    <source>
        <dbReference type="ARBA" id="ARBA00022475"/>
    </source>
</evidence>
<keyword evidence="1 7" id="KW-1003">Cell membrane</keyword>
<dbReference type="PANTHER" id="PTHR30518">
    <property type="entry name" value="ENDOLYTIC MUREIN TRANSGLYCOSYLASE"/>
    <property type="match status" value="1"/>
</dbReference>
<evidence type="ECO:0000256" key="8">
    <source>
        <dbReference type="SAM" id="MobiDB-lite"/>
    </source>
</evidence>
<keyword evidence="6 7" id="KW-0961">Cell wall biogenesis/degradation</keyword>
<feature type="region of interest" description="Disordered" evidence="8">
    <location>
        <begin position="345"/>
        <end position="364"/>
    </location>
</feature>
<comment type="caution">
    <text evidence="9">The sequence shown here is derived from an EMBL/GenBank/DDBJ whole genome shotgun (WGS) entry which is preliminary data.</text>
</comment>